<name>A0A1W4WWY4_AGRPL</name>
<evidence type="ECO:0000313" key="3">
    <source>
        <dbReference type="RefSeq" id="XP_018328364.1"/>
    </source>
</evidence>
<protein>
    <submittedName>
        <fullName evidence="3">Protein PBDC1</fullName>
    </submittedName>
</protein>
<feature type="domain" description="Polysaccharide biosynthesis" evidence="1">
    <location>
        <begin position="17"/>
        <end position="141"/>
    </location>
</feature>
<organism evidence="2 3">
    <name type="scientific">Agrilus planipennis</name>
    <name type="common">Emerald ash borer</name>
    <name type="synonym">Agrilus marcopoli</name>
    <dbReference type="NCBI Taxonomy" id="224129"/>
    <lineage>
        <taxon>Eukaryota</taxon>
        <taxon>Metazoa</taxon>
        <taxon>Ecdysozoa</taxon>
        <taxon>Arthropoda</taxon>
        <taxon>Hexapoda</taxon>
        <taxon>Insecta</taxon>
        <taxon>Pterygota</taxon>
        <taxon>Neoptera</taxon>
        <taxon>Endopterygota</taxon>
        <taxon>Coleoptera</taxon>
        <taxon>Polyphaga</taxon>
        <taxon>Elateriformia</taxon>
        <taxon>Buprestoidea</taxon>
        <taxon>Buprestidae</taxon>
        <taxon>Agrilinae</taxon>
        <taxon>Agrilus</taxon>
    </lineage>
</organism>
<proteinExistence type="predicted"/>
<dbReference type="Gene3D" id="1.10.3560.10">
    <property type="entry name" value="yst0336 like domain"/>
    <property type="match status" value="1"/>
</dbReference>
<dbReference type="AlphaFoldDB" id="A0A1W4WWY4"/>
<dbReference type="GO" id="GO:0005737">
    <property type="term" value="C:cytoplasm"/>
    <property type="evidence" value="ECO:0007669"/>
    <property type="project" value="TreeGrafter"/>
</dbReference>
<keyword evidence="2" id="KW-1185">Reference proteome</keyword>
<dbReference type="Pfam" id="PF04669">
    <property type="entry name" value="PBDC1"/>
    <property type="match status" value="1"/>
</dbReference>
<accession>A0A1W4WWY4</accession>
<dbReference type="FunCoup" id="A0A1W4WWY4">
    <property type="interactions" value="1295"/>
</dbReference>
<dbReference type="InParanoid" id="A0A1W4WWY4"/>
<dbReference type="OrthoDB" id="10248897at2759"/>
<dbReference type="PANTHER" id="PTHR13410:SF9">
    <property type="entry name" value="PROTEIN PBDC1"/>
    <property type="match status" value="1"/>
</dbReference>
<dbReference type="InterPro" id="IPR021148">
    <property type="entry name" value="Polysacc_synth_dom"/>
</dbReference>
<reference evidence="3" key="1">
    <citation type="submission" date="2025-08" db="UniProtKB">
        <authorList>
            <consortium name="RefSeq"/>
        </authorList>
    </citation>
    <scope>IDENTIFICATION</scope>
    <source>
        <tissue evidence="3">Entire body</tissue>
    </source>
</reference>
<dbReference type="STRING" id="224129.A0A1W4WWY4"/>
<dbReference type="KEGG" id="apln:108739124"/>
<gene>
    <name evidence="3" type="primary">LOC108739124</name>
</gene>
<dbReference type="RefSeq" id="XP_018328364.1">
    <property type="nucleotide sequence ID" value="XM_018472862.1"/>
</dbReference>
<evidence type="ECO:0000259" key="1">
    <source>
        <dbReference type="Pfam" id="PF04669"/>
    </source>
</evidence>
<dbReference type="InterPro" id="IPR023139">
    <property type="entry name" value="PBDC1-like_dom_sf"/>
</dbReference>
<evidence type="ECO:0000313" key="2">
    <source>
        <dbReference type="Proteomes" id="UP000192223"/>
    </source>
</evidence>
<dbReference type="Proteomes" id="UP000192223">
    <property type="component" value="Unplaced"/>
</dbReference>
<sequence length="152" mass="18263">MDILSRPAEEFENDQSLEAMWAIKAYEHAEVYFNILCSVDPKLLRLTPHDDLIYRLFREEFPKFDVNFIKEDELKGEEAKEKWRPFCERFKDIIEDYSFGTLLRIDASKEYDENNSILVTRIQFYAIELARNRERVNDIIRNKFNVRKEKGG</sequence>
<dbReference type="GeneID" id="108739124"/>
<dbReference type="PANTHER" id="PTHR13410">
    <property type="entry name" value="PROTEIN PBDC1"/>
    <property type="match status" value="1"/>
</dbReference>
<dbReference type="InterPro" id="IPR008476">
    <property type="entry name" value="PBDC1_metazoa/fungi"/>
</dbReference>